<dbReference type="Proteomes" id="UP000198901">
    <property type="component" value="Unassembled WGS sequence"/>
</dbReference>
<sequence>MNQIKESKAKHASIFNPRTEGDKAILSAQCPYCRKVSDFNQKSYLSGKCKCGCGGHFNGKGLVFLS</sequence>
<evidence type="ECO:0000313" key="2">
    <source>
        <dbReference type="Proteomes" id="UP000198901"/>
    </source>
</evidence>
<proteinExistence type="predicted"/>
<accession>A0A1G9T8T4</accession>
<dbReference type="STRING" id="563176.SAMN04488090_3459"/>
<gene>
    <name evidence="1" type="ORF">SAMN04488090_3459</name>
</gene>
<keyword evidence="2" id="KW-1185">Reference proteome</keyword>
<dbReference type="AlphaFoldDB" id="A0A1G9T8T4"/>
<protein>
    <submittedName>
        <fullName evidence="1">Uncharacterized protein</fullName>
    </submittedName>
</protein>
<organism evidence="1 2">
    <name type="scientific">Siphonobacter aquaeclarae</name>
    <dbReference type="NCBI Taxonomy" id="563176"/>
    <lineage>
        <taxon>Bacteria</taxon>
        <taxon>Pseudomonadati</taxon>
        <taxon>Bacteroidota</taxon>
        <taxon>Cytophagia</taxon>
        <taxon>Cytophagales</taxon>
        <taxon>Cytophagaceae</taxon>
        <taxon>Siphonobacter</taxon>
    </lineage>
</organism>
<reference evidence="1 2" key="1">
    <citation type="submission" date="2016-10" db="EMBL/GenBank/DDBJ databases">
        <authorList>
            <person name="de Groot N.N."/>
        </authorList>
    </citation>
    <scope>NUCLEOTIDE SEQUENCE [LARGE SCALE GENOMIC DNA]</scope>
    <source>
        <strain evidence="1 2">DSM 21668</strain>
    </source>
</reference>
<name>A0A1G9T8T4_9BACT</name>
<evidence type="ECO:0000313" key="1">
    <source>
        <dbReference type="EMBL" id="SDM44032.1"/>
    </source>
</evidence>
<dbReference type="EMBL" id="FNGS01000006">
    <property type="protein sequence ID" value="SDM44032.1"/>
    <property type="molecule type" value="Genomic_DNA"/>
</dbReference>